<dbReference type="Gene3D" id="2.120.10.30">
    <property type="entry name" value="TolB, C-terminal domain"/>
    <property type="match status" value="2"/>
</dbReference>
<dbReference type="PROSITE" id="PS51996">
    <property type="entry name" value="TR_MART"/>
    <property type="match status" value="1"/>
</dbReference>
<dbReference type="InterPro" id="IPR000768">
    <property type="entry name" value="ART"/>
</dbReference>
<dbReference type="Pfam" id="PF01129">
    <property type="entry name" value="ART"/>
    <property type="match status" value="1"/>
</dbReference>
<organism evidence="10 11">
    <name type="scientific">Adineta steineri</name>
    <dbReference type="NCBI Taxonomy" id="433720"/>
    <lineage>
        <taxon>Eukaryota</taxon>
        <taxon>Metazoa</taxon>
        <taxon>Spiralia</taxon>
        <taxon>Gnathifera</taxon>
        <taxon>Rotifera</taxon>
        <taxon>Eurotatoria</taxon>
        <taxon>Bdelloidea</taxon>
        <taxon>Adinetida</taxon>
        <taxon>Adinetidae</taxon>
        <taxon>Adineta</taxon>
    </lineage>
</organism>
<dbReference type="EC" id="2.4.2.31" evidence="8"/>
<keyword evidence="3 8" id="KW-0808">Transferase</keyword>
<keyword evidence="6" id="KW-0325">Glycoprotein</keyword>
<dbReference type="EMBL" id="CAJOAZ010004070">
    <property type="protein sequence ID" value="CAF4042646.1"/>
    <property type="molecule type" value="Genomic_DNA"/>
</dbReference>
<reference evidence="10" key="1">
    <citation type="submission" date="2021-02" db="EMBL/GenBank/DDBJ databases">
        <authorList>
            <person name="Nowell W R."/>
        </authorList>
    </citation>
    <scope>NUCLEOTIDE SEQUENCE</scope>
</reference>
<keyword evidence="8" id="KW-0520">NAD</keyword>
<gene>
    <name evidence="10" type="ORF">OXD698_LOCUS32017</name>
</gene>
<protein>
    <recommendedName>
        <fullName evidence="8">NAD(P)(+)--arginine ADP-ribosyltransferase</fullName>
        <ecNumber evidence="8">2.4.2.31</ecNumber>
    </recommendedName>
    <alternativeName>
        <fullName evidence="8">Mono(ADP-ribosyl)transferase</fullName>
    </alternativeName>
</protein>
<keyword evidence="9" id="KW-0472">Membrane</keyword>
<comment type="similarity">
    <text evidence="1 8">Belongs to the Arg-specific ADP-ribosyltransferase family.</text>
</comment>
<keyword evidence="2 8" id="KW-0328">Glycosyltransferase</keyword>
<keyword evidence="9" id="KW-1133">Transmembrane helix</keyword>
<dbReference type="SUPFAM" id="SSF50969">
    <property type="entry name" value="YVTN repeat-like/Quinoprotein amine dehydrogenase"/>
    <property type="match status" value="1"/>
</dbReference>
<dbReference type="CDD" id="cd05819">
    <property type="entry name" value="NHL"/>
    <property type="match status" value="1"/>
</dbReference>
<keyword evidence="4" id="KW-0548">Nucleotidyltransferase</keyword>
<dbReference type="Gene3D" id="3.90.176.10">
    <property type="entry name" value="Toxin ADP-ribosyltransferase, Chain A, domain 1"/>
    <property type="match status" value="1"/>
</dbReference>
<name>A0A819RII5_9BILA</name>
<evidence type="ECO:0000256" key="4">
    <source>
        <dbReference type="ARBA" id="ARBA00022695"/>
    </source>
</evidence>
<proteinExistence type="inferred from homology"/>
<evidence type="ECO:0000256" key="3">
    <source>
        <dbReference type="ARBA" id="ARBA00022679"/>
    </source>
</evidence>
<comment type="caution">
    <text evidence="10">The sequence shown here is derived from an EMBL/GenBank/DDBJ whole genome shotgun (WGS) entry which is preliminary data.</text>
</comment>
<dbReference type="PANTHER" id="PTHR10680:SF14">
    <property type="entry name" value="PEPTIDYL-GLYCINE ALPHA-AMIDATING MONOOXYGENASE"/>
    <property type="match status" value="1"/>
</dbReference>
<dbReference type="SUPFAM" id="SSF101898">
    <property type="entry name" value="NHL repeat"/>
    <property type="match status" value="1"/>
</dbReference>
<dbReference type="InterPro" id="IPR011044">
    <property type="entry name" value="Quino_amine_DH_bsu"/>
</dbReference>
<dbReference type="InterPro" id="IPR011042">
    <property type="entry name" value="6-blade_b-propeller_TolB-like"/>
</dbReference>
<keyword evidence="8" id="KW-0521">NADP</keyword>
<evidence type="ECO:0000256" key="1">
    <source>
        <dbReference type="ARBA" id="ARBA00009558"/>
    </source>
</evidence>
<sequence length="806" mass="92139">MANDKHSQHLPDGEHFDIVTTSTSKNDSNITLVWVDEESMNLAAPKYRVTIDMLQKICGNNYKLYDCVDLFLMEVEGMTKTMKIIVVMSGLFASSILPKLSASLLRELLSIFIFCKEYDDYKYLLKKCRKIIAICSDDHSLKTAIENELQSPTDFVIMNQNLIPIFSLKEEYQDFLWYKLHIEVLTHYPWSRDNTQKMLSKCNQYYWKDNVQKKNIEQFKNTYKPENAIEWYTRDSFVYRLVNKALRSLDMEEINIFQPYIKALCRQLEQLHKQNQSNKPLTVFRGHGNMTTSQLDKIKENINALVSFNGFLSTSTNYNVAVMFAGTTSTNEESVIFEIKTNYNLTNVIFADISQFSNMPVEDEVLFSLCSVFKIDSAVRDEENQLWKIVMSASDEDTLNLSDYFNKKAMEKHQATELHRYPDIIHGADDKIKQKIDNEIGISMSNKQETNRVLRWINRYLSRRTIVITFITFFCIIAAIVGVVCGLFIKSTQPVSNSDNCESINCTTFNTATVKYAVTVAGGHGPGNATNQLSSPYGIFVDDNQTIVVADWGNDRVMQWRVNDTVGQVVAGGHGEGDRLDQLKGPSDVLIDKETNSLIICDRWNRRVVRWSRQYGTTEGEILFDNIFCGGLFMDDQRYLYVSDTEKNEIRQYQIGDKNGTVVAGGHGIGDGLDQLSKPYYFFVDRQQNVYVSDSGNRRVIKWNKDAKEGLVVVSSEVTGDAVWQLGIPEGLFVDTLGILYMVDERNDRVMRWSNTTTQGTVILGENGQGEEANQFNTLDDLFFDGHGNFYVVDSGNNRVQRFSID</sequence>
<evidence type="ECO:0000256" key="9">
    <source>
        <dbReference type="SAM" id="Phobius"/>
    </source>
</evidence>
<evidence type="ECO:0000256" key="6">
    <source>
        <dbReference type="ARBA" id="ARBA00023180"/>
    </source>
</evidence>
<dbReference type="Gene3D" id="2.40.10.500">
    <property type="match status" value="1"/>
</dbReference>
<evidence type="ECO:0000313" key="11">
    <source>
        <dbReference type="Proteomes" id="UP000663844"/>
    </source>
</evidence>
<feature type="transmembrane region" description="Helical" evidence="9">
    <location>
        <begin position="465"/>
        <end position="489"/>
    </location>
</feature>
<evidence type="ECO:0000313" key="10">
    <source>
        <dbReference type="EMBL" id="CAF4042646.1"/>
    </source>
</evidence>
<dbReference type="SUPFAM" id="SSF56399">
    <property type="entry name" value="ADP-ribosylation"/>
    <property type="match status" value="1"/>
</dbReference>
<evidence type="ECO:0000256" key="7">
    <source>
        <dbReference type="ARBA" id="ARBA00047597"/>
    </source>
</evidence>
<evidence type="ECO:0000256" key="5">
    <source>
        <dbReference type="ARBA" id="ARBA00022729"/>
    </source>
</evidence>
<dbReference type="GO" id="GO:0106274">
    <property type="term" value="F:NAD+-protein-arginine ADP-ribosyltransferase activity"/>
    <property type="evidence" value="ECO:0007669"/>
    <property type="project" value="UniProtKB-EC"/>
</dbReference>
<keyword evidence="9" id="KW-0812">Transmembrane</keyword>
<dbReference type="Proteomes" id="UP000663844">
    <property type="component" value="Unassembled WGS sequence"/>
</dbReference>
<evidence type="ECO:0000256" key="8">
    <source>
        <dbReference type="RuleBase" id="RU361228"/>
    </source>
</evidence>
<evidence type="ECO:0000256" key="2">
    <source>
        <dbReference type="ARBA" id="ARBA00022676"/>
    </source>
</evidence>
<dbReference type="PANTHER" id="PTHR10680">
    <property type="entry name" value="PEPTIDYL-GLYCINE ALPHA-AMIDATING MONOOXYGENASE"/>
    <property type="match status" value="1"/>
</dbReference>
<dbReference type="GO" id="GO:0016779">
    <property type="term" value="F:nucleotidyltransferase activity"/>
    <property type="evidence" value="ECO:0007669"/>
    <property type="project" value="UniProtKB-KW"/>
</dbReference>
<keyword evidence="5" id="KW-0732">Signal</keyword>
<accession>A0A819RII5</accession>
<comment type="catalytic activity">
    <reaction evidence="7 8">
        <text>L-arginyl-[protein] + NAD(+) = N(omega)-(ADP-D-ribosyl)-L-arginyl-[protein] + nicotinamide + H(+)</text>
        <dbReference type="Rhea" id="RHEA:19149"/>
        <dbReference type="Rhea" id="RHEA-COMP:10532"/>
        <dbReference type="Rhea" id="RHEA-COMP:15087"/>
        <dbReference type="ChEBI" id="CHEBI:15378"/>
        <dbReference type="ChEBI" id="CHEBI:17154"/>
        <dbReference type="ChEBI" id="CHEBI:29965"/>
        <dbReference type="ChEBI" id="CHEBI:57540"/>
        <dbReference type="ChEBI" id="CHEBI:142554"/>
        <dbReference type="EC" id="2.4.2.31"/>
    </reaction>
</comment>
<dbReference type="AlphaFoldDB" id="A0A819RII5"/>